<proteinExistence type="predicted"/>
<evidence type="ECO:0000256" key="1">
    <source>
        <dbReference type="ARBA" id="ARBA00022485"/>
    </source>
</evidence>
<gene>
    <name evidence="6" type="ORF">P1J78_23030</name>
</gene>
<dbReference type="InterPro" id="IPR039650">
    <property type="entry name" value="HdrA-like"/>
</dbReference>
<evidence type="ECO:0000256" key="2">
    <source>
        <dbReference type="ARBA" id="ARBA00022723"/>
    </source>
</evidence>
<name>A0AAE3TAU9_9RHOB</name>
<dbReference type="InterPro" id="IPR036188">
    <property type="entry name" value="FAD/NAD-bd_sf"/>
</dbReference>
<keyword evidence="7" id="KW-1185">Reference proteome</keyword>
<dbReference type="GO" id="GO:0046872">
    <property type="term" value="F:metal ion binding"/>
    <property type="evidence" value="ECO:0007669"/>
    <property type="project" value="UniProtKB-KW"/>
</dbReference>
<keyword evidence="3" id="KW-0560">Oxidoreductase</keyword>
<dbReference type="AlphaFoldDB" id="A0AAE3TAU9"/>
<keyword evidence="4" id="KW-0408">Iron</keyword>
<sequence>MTASETHRLVRDIPVDDSYDILVAGGGPAGAAAAICAARLGARVLLVEATGCMGGMGTSSFVTTFGPMGDGERPLVGGFCREMVENMHQRGFLGPGVTPDFWAKHYNRWIPFHPEGLKRLLDEKAMESGVDVRFFTKVIDAETDGTRVLGAVISNVEGYRFIRAKAFVDCTGDATLSALAGAECKVAGVDWPDTAPGTLCSLYANIDWNDPAYGDDYAGLDAVKLRTRKELLPQAVEEGHFSEEYRFMPGMNKIGESIANVNAGHIYGLDGLDSKSLSDGMIKGRQVAVEFTEFYRKYVPGCENIEHVTTAPVMGVRDTRRIVGEFTLTIEDYEARRQFPDQVCVYNRPPDNHPTNTSKEEFERFKKQFEGQGKLPKGASVGIPYSILVPKGWENLWVAGRCHSSGHSVHGSIRAQSAAYMMGQAAATAAWQSIKTGQPGCDLDTETLCTSLRDAGCYLPQETLSKTMTR</sequence>
<dbReference type="PANTHER" id="PTHR43498">
    <property type="entry name" value="FERREDOXIN:COB-COM HETERODISULFIDE REDUCTASE SUBUNIT A"/>
    <property type="match status" value="1"/>
</dbReference>
<comment type="caution">
    <text evidence="6">The sequence shown here is derived from an EMBL/GenBank/DDBJ whole genome shotgun (WGS) entry which is preliminary data.</text>
</comment>
<organism evidence="6 7">
    <name type="scientific">Psychromarinibacter sediminicola</name>
    <dbReference type="NCBI Taxonomy" id="3033385"/>
    <lineage>
        <taxon>Bacteria</taxon>
        <taxon>Pseudomonadati</taxon>
        <taxon>Pseudomonadota</taxon>
        <taxon>Alphaproteobacteria</taxon>
        <taxon>Rhodobacterales</taxon>
        <taxon>Paracoccaceae</taxon>
        <taxon>Psychromarinibacter</taxon>
    </lineage>
</organism>
<dbReference type="Proteomes" id="UP001220964">
    <property type="component" value="Unassembled WGS sequence"/>
</dbReference>
<protein>
    <submittedName>
        <fullName evidence="6">FAD-dependent oxidoreductase</fullName>
    </submittedName>
</protein>
<keyword evidence="5" id="KW-0411">Iron-sulfur</keyword>
<keyword evidence="2" id="KW-0479">Metal-binding</keyword>
<accession>A0AAE3TAU9</accession>
<reference evidence="6" key="1">
    <citation type="submission" date="2023-03" db="EMBL/GenBank/DDBJ databases">
        <title>Multiphase analysis and comparison of six strains from genera Psychromarinibacter, Lutimaribacter, and Maritimibacter, including a novel species: Psychromarinibacter sediminicola sp. nov.</title>
        <authorList>
            <person name="Wang Y.-H."/>
            <person name="Ye M.-Q."/>
            <person name="Du Z.-J."/>
        </authorList>
    </citation>
    <scope>NUCLEOTIDE SEQUENCE</scope>
    <source>
        <strain evidence="6">C21-152</strain>
    </source>
</reference>
<evidence type="ECO:0000256" key="5">
    <source>
        <dbReference type="ARBA" id="ARBA00023014"/>
    </source>
</evidence>
<keyword evidence="1" id="KW-0004">4Fe-4S</keyword>
<dbReference type="Pfam" id="PF12831">
    <property type="entry name" value="FAD_oxidored"/>
    <property type="match status" value="1"/>
</dbReference>
<dbReference type="RefSeq" id="WP_275569724.1">
    <property type="nucleotide sequence ID" value="NZ_JARGYC010000109.1"/>
</dbReference>
<dbReference type="EMBL" id="JARGYC010000109">
    <property type="protein sequence ID" value="MDF0603607.1"/>
    <property type="molecule type" value="Genomic_DNA"/>
</dbReference>
<dbReference type="GO" id="GO:0051539">
    <property type="term" value="F:4 iron, 4 sulfur cluster binding"/>
    <property type="evidence" value="ECO:0007669"/>
    <property type="project" value="UniProtKB-KW"/>
</dbReference>
<dbReference type="SUPFAM" id="SSF51905">
    <property type="entry name" value="FAD/NAD(P)-binding domain"/>
    <property type="match status" value="1"/>
</dbReference>
<dbReference type="Gene3D" id="3.50.50.60">
    <property type="entry name" value="FAD/NAD(P)-binding domain"/>
    <property type="match status" value="2"/>
</dbReference>
<dbReference type="PANTHER" id="PTHR43498:SF1">
    <property type="entry name" value="COB--COM HETERODISULFIDE REDUCTASE IRON-SULFUR SUBUNIT A"/>
    <property type="match status" value="1"/>
</dbReference>
<dbReference type="GO" id="GO:0016491">
    <property type="term" value="F:oxidoreductase activity"/>
    <property type="evidence" value="ECO:0007669"/>
    <property type="project" value="UniProtKB-KW"/>
</dbReference>
<evidence type="ECO:0000256" key="4">
    <source>
        <dbReference type="ARBA" id="ARBA00023004"/>
    </source>
</evidence>
<evidence type="ECO:0000256" key="3">
    <source>
        <dbReference type="ARBA" id="ARBA00023002"/>
    </source>
</evidence>
<evidence type="ECO:0000313" key="7">
    <source>
        <dbReference type="Proteomes" id="UP001220964"/>
    </source>
</evidence>
<evidence type="ECO:0000313" key="6">
    <source>
        <dbReference type="EMBL" id="MDF0603607.1"/>
    </source>
</evidence>